<proteinExistence type="predicted"/>
<dbReference type="EMBL" id="JBHRTE010000086">
    <property type="protein sequence ID" value="MFC3169832.1"/>
    <property type="molecule type" value="Genomic_DNA"/>
</dbReference>
<evidence type="ECO:0000313" key="3">
    <source>
        <dbReference type="Proteomes" id="UP001595557"/>
    </source>
</evidence>
<comment type="caution">
    <text evidence="2">The sequence shown here is derived from an EMBL/GenBank/DDBJ whole genome shotgun (WGS) entry which is preliminary data.</text>
</comment>
<dbReference type="InterPro" id="IPR045526">
    <property type="entry name" value="DUF6471"/>
</dbReference>
<protein>
    <submittedName>
        <fullName evidence="2">DUF6471 domain-containing protein</fullName>
    </submittedName>
</protein>
<reference evidence="3" key="1">
    <citation type="journal article" date="2019" name="Int. J. Syst. Evol. Microbiol.">
        <title>The Global Catalogue of Microorganisms (GCM) 10K type strain sequencing project: providing services to taxonomists for standard genome sequencing and annotation.</title>
        <authorList>
            <consortium name="The Broad Institute Genomics Platform"/>
            <consortium name="The Broad Institute Genome Sequencing Center for Infectious Disease"/>
            <person name="Wu L."/>
            <person name="Ma J."/>
        </authorList>
    </citation>
    <scope>NUCLEOTIDE SEQUENCE [LARGE SCALE GENOMIC DNA]</scope>
    <source>
        <strain evidence="3">KCTC 52239</strain>
    </source>
</reference>
<sequence>MCEPVWGHPATYAQMGRKLQAIGVGDNVRNLRNKVSR</sequence>
<dbReference type="Pfam" id="PF20075">
    <property type="entry name" value="DUF6471"/>
    <property type="match status" value="1"/>
</dbReference>
<gene>
    <name evidence="2" type="ORF">ACFOD7_17415</name>
</gene>
<keyword evidence="3" id="KW-1185">Reference proteome</keyword>
<dbReference type="Proteomes" id="UP001595557">
    <property type="component" value="Unassembled WGS sequence"/>
</dbReference>
<accession>A0ABV7IMZ3</accession>
<evidence type="ECO:0000259" key="1">
    <source>
        <dbReference type="Pfam" id="PF20075"/>
    </source>
</evidence>
<organism evidence="2 3">
    <name type="scientific">Paracoccus fontiphilus</name>
    <dbReference type="NCBI Taxonomy" id="1815556"/>
    <lineage>
        <taxon>Bacteria</taxon>
        <taxon>Pseudomonadati</taxon>
        <taxon>Pseudomonadota</taxon>
        <taxon>Alphaproteobacteria</taxon>
        <taxon>Rhodobacterales</taxon>
        <taxon>Paracoccaceae</taxon>
        <taxon>Paracoccus</taxon>
    </lineage>
</organism>
<evidence type="ECO:0000313" key="2">
    <source>
        <dbReference type="EMBL" id="MFC3169832.1"/>
    </source>
</evidence>
<dbReference type="RefSeq" id="WP_377707344.1">
    <property type="nucleotide sequence ID" value="NZ_JAFNAW010000002.1"/>
</dbReference>
<name>A0ABV7IMZ3_9RHOB</name>
<feature type="domain" description="DUF6471" evidence="1">
    <location>
        <begin position="10"/>
        <end position="37"/>
    </location>
</feature>